<gene>
    <name evidence="2" type="ORF">AVEN_15435_1</name>
</gene>
<organism evidence="2 3">
    <name type="scientific">Araneus ventricosus</name>
    <name type="common">Orbweaver spider</name>
    <name type="synonym">Epeira ventricosa</name>
    <dbReference type="NCBI Taxonomy" id="182803"/>
    <lineage>
        <taxon>Eukaryota</taxon>
        <taxon>Metazoa</taxon>
        <taxon>Ecdysozoa</taxon>
        <taxon>Arthropoda</taxon>
        <taxon>Chelicerata</taxon>
        <taxon>Arachnida</taxon>
        <taxon>Araneae</taxon>
        <taxon>Araneomorphae</taxon>
        <taxon>Entelegynae</taxon>
        <taxon>Araneoidea</taxon>
        <taxon>Araneidae</taxon>
        <taxon>Araneus</taxon>
    </lineage>
</organism>
<accession>A0A4Y2CV89</accession>
<evidence type="ECO:0000313" key="3">
    <source>
        <dbReference type="Proteomes" id="UP000499080"/>
    </source>
</evidence>
<dbReference type="OrthoDB" id="10479043at2759"/>
<comment type="caution">
    <text evidence="2">The sequence shown here is derived from an EMBL/GenBank/DDBJ whole genome shotgun (WGS) entry which is preliminary data.</text>
</comment>
<sequence>MEKNPFSKKREQKQLHEKNKRAKKIFHSLLSTGKNFHPKACRPSPPPLQNLLPSPRCRSACEATDKVRGCGGANTCILRPQGMIEAAVSRKNMWLVRVAAVPLGRFSCPSVPFCCLQHPVLVEEGCGWEGLVASNGLESMIHLL</sequence>
<feature type="compositionally biased region" description="Basic and acidic residues" evidence="1">
    <location>
        <begin position="1"/>
        <end position="17"/>
    </location>
</feature>
<keyword evidence="3" id="KW-1185">Reference proteome</keyword>
<proteinExistence type="predicted"/>
<feature type="region of interest" description="Disordered" evidence="1">
    <location>
        <begin position="1"/>
        <end position="20"/>
    </location>
</feature>
<reference evidence="2 3" key="1">
    <citation type="journal article" date="2019" name="Sci. Rep.">
        <title>Orb-weaving spider Araneus ventricosus genome elucidates the spidroin gene catalogue.</title>
        <authorList>
            <person name="Kono N."/>
            <person name="Nakamura H."/>
            <person name="Ohtoshi R."/>
            <person name="Moran D.A.P."/>
            <person name="Shinohara A."/>
            <person name="Yoshida Y."/>
            <person name="Fujiwara M."/>
            <person name="Mori M."/>
            <person name="Tomita M."/>
            <person name="Arakawa K."/>
        </authorList>
    </citation>
    <scope>NUCLEOTIDE SEQUENCE [LARGE SCALE GENOMIC DNA]</scope>
</reference>
<protein>
    <submittedName>
        <fullName evidence="2">Uncharacterized protein</fullName>
    </submittedName>
</protein>
<name>A0A4Y2CV89_ARAVE</name>
<dbReference type="EMBL" id="BGPR01000239">
    <property type="protein sequence ID" value="GBM07195.1"/>
    <property type="molecule type" value="Genomic_DNA"/>
</dbReference>
<dbReference type="Proteomes" id="UP000499080">
    <property type="component" value="Unassembled WGS sequence"/>
</dbReference>
<dbReference type="AlphaFoldDB" id="A0A4Y2CV89"/>
<evidence type="ECO:0000256" key="1">
    <source>
        <dbReference type="SAM" id="MobiDB-lite"/>
    </source>
</evidence>
<evidence type="ECO:0000313" key="2">
    <source>
        <dbReference type="EMBL" id="GBM07195.1"/>
    </source>
</evidence>